<protein>
    <submittedName>
        <fullName evidence="5">E3 ubiquitin-protein ligase</fullName>
    </submittedName>
</protein>
<dbReference type="Pfam" id="PF00622">
    <property type="entry name" value="SPRY"/>
    <property type="match status" value="1"/>
</dbReference>
<dbReference type="PROSITE" id="PS50188">
    <property type="entry name" value="B302_SPRY"/>
    <property type="match status" value="1"/>
</dbReference>
<dbReference type="InterPro" id="IPR001870">
    <property type="entry name" value="B30.2/SPRY"/>
</dbReference>
<feature type="domain" description="B30.2/SPRY" evidence="4">
    <location>
        <begin position="16"/>
        <end position="209"/>
    </location>
</feature>
<dbReference type="GO" id="GO:0004842">
    <property type="term" value="F:ubiquitin-protein transferase activity"/>
    <property type="evidence" value="ECO:0007669"/>
    <property type="project" value="InterPro"/>
</dbReference>
<dbReference type="InterPro" id="IPR045129">
    <property type="entry name" value="RNF123/RKP/RSPRY1"/>
</dbReference>
<name>A0A5N5T2N5_9CRUS</name>
<dbReference type="SUPFAM" id="SSF49899">
    <property type="entry name" value="Concanavalin A-like lectins/glucanases"/>
    <property type="match status" value="1"/>
</dbReference>
<feature type="non-terminal residue" evidence="5">
    <location>
        <position position="244"/>
    </location>
</feature>
<dbReference type="GO" id="GO:0005737">
    <property type="term" value="C:cytoplasm"/>
    <property type="evidence" value="ECO:0007669"/>
    <property type="project" value="TreeGrafter"/>
</dbReference>
<dbReference type="PANTHER" id="PTHR13363">
    <property type="entry name" value="RING FINGER AND SRY DOMAIN-CONTAINING"/>
    <property type="match status" value="1"/>
</dbReference>
<evidence type="ECO:0000313" key="5">
    <source>
        <dbReference type="EMBL" id="KAB7500764.1"/>
    </source>
</evidence>
<dbReference type="InterPro" id="IPR003877">
    <property type="entry name" value="SPRY_dom"/>
</dbReference>
<gene>
    <name evidence="5" type="ORF">Anas_06064</name>
</gene>
<evidence type="ECO:0000256" key="2">
    <source>
        <dbReference type="ARBA" id="ARBA00022771"/>
    </source>
</evidence>
<sequence length="244" mass="27355">MECSNHNFHELSLDNPITPKTSFLLDAVVNFVFEDYSNDIWNEEGRIGPSDVGFHKECAGSFEYKDGLEISSKDNFSTVYSDTCIYDGKWQYEVLLGSKGVMQIGWATINCTFSQENGVGDTRSSYAYDGNRQRKWNSSTSKYGELWSIGDVISSTIDLEKGEIAYYRNGRSMGIAFKNIPTGPGIAYFPAFSLAMDESLVVNFGGTPFCYPIHGFRSLQAPPEPQLHVAKMCFKWLDKLVLLS</sequence>
<evidence type="ECO:0000256" key="3">
    <source>
        <dbReference type="ARBA" id="ARBA00022833"/>
    </source>
</evidence>
<comment type="caution">
    <text evidence="5">The sequence shown here is derived from an EMBL/GenBank/DDBJ whole genome shotgun (WGS) entry which is preliminary data.</text>
</comment>
<dbReference type="Proteomes" id="UP000326759">
    <property type="component" value="Unassembled WGS sequence"/>
</dbReference>
<dbReference type="OrthoDB" id="258495at2759"/>
<dbReference type="PANTHER" id="PTHR13363:SF5">
    <property type="entry name" value="E3 UBIQUITIN-PROTEIN LIGASE RNF123"/>
    <property type="match status" value="1"/>
</dbReference>
<keyword evidence="3" id="KW-0862">Zinc</keyword>
<dbReference type="InterPro" id="IPR013320">
    <property type="entry name" value="ConA-like_dom_sf"/>
</dbReference>
<dbReference type="AlphaFoldDB" id="A0A5N5T2N5"/>
<evidence type="ECO:0000256" key="1">
    <source>
        <dbReference type="ARBA" id="ARBA00022723"/>
    </source>
</evidence>
<evidence type="ECO:0000313" key="6">
    <source>
        <dbReference type="Proteomes" id="UP000326759"/>
    </source>
</evidence>
<keyword evidence="1" id="KW-0479">Metal-binding</keyword>
<evidence type="ECO:0000259" key="4">
    <source>
        <dbReference type="PROSITE" id="PS50188"/>
    </source>
</evidence>
<organism evidence="5 6">
    <name type="scientific">Armadillidium nasatum</name>
    <dbReference type="NCBI Taxonomy" id="96803"/>
    <lineage>
        <taxon>Eukaryota</taxon>
        <taxon>Metazoa</taxon>
        <taxon>Ecdysozoa</taxon>
        <taxon>Arthropoda</taxon>
        <taxon>Crustacea</taxon>
        <taxon>Multicrustacea</taxon>
        <taxon>Malacostraca</taxon>
        <taxon>Eumalacostraca</taxon>
        <taxon>Peracarida</taxon>
        <taxon>Isopoda</taxon>
        <taxon>Oniscidea</taxon>
        <taxon>Crinocheta</taxon>
        <taxon>Armadillidiidae</taxon>
        <taxon>Armadillidium</taxon>
    </lineage>
</organism>
<dbReference type="EMBL" id="SEYY01012753">
    <property type="protein sequence ID" value="KAB7500764.1"/>
    <property type="molecule type" value="Genomic_DNA"/>
</dbReference>
<dbReference type="InterPro" id="IPR043136">
    <property type="entry name" value="B30.2/SPRY_sf"/>
</dbReference>
<proteinExistence type="predicted"/>
<keyword evidence="2" id="KW-0863">Zinc-finger</keyword>
<dbReference type="SMART" id="SM00449">
    <property type="entry name" value="SPRY"/>
    <property type="match status" value="1"/>
</dbReference>
<keyword evidence="6" id="KW-1185">Reference proteome</keyword>
<reference evidence="5 6" key="1">
    <citation type="journal article" date="2019" name="PLoS Biol.">
        <title>Sex chromosomes control vertical transmission of feminizing Wolbachia symbionts in an isopod.</title>
        <authorList>
            <person name="Becking T."/>
            <person name="Chebbi M.A."/>
            <person name="Giraud I."/>
            <person name="Moumen B."/>
            <person name="Laverre T."/>
            <person name="Caubet Y."/>
            <person name="Peccoud J."/>
            <person name="Gilbert C."/>
            <person name="Cordaux R."/>
        </authorList>
    </citation>
    <scope>NUCLEOTIDE SEQUENCE [LARGE SCALE GENOMIC DNA]</scope>
    <source>
        <strain evidence="5">ANa2</strain>
        <tissue evidence="5">Whole body excluding digestive tract and cuticle</tissue>
    </source>
</reference>
<dbReference type="Gene3D" id="2.60.120.920">
    <property type="match status" value="1"/>
</dbReference>
<accession>A0A5N5T2N5</accession>
<dbReference type="GO" id="GO:0051603">
    <property type="term" value="P:proteolysis involved in protein catabolic process"/>
    <property type="evidence" value="ECO:0007669"/>
    <property type="project" value="TreeGrafter"/>
</dbReference>
<dbReference type="GO" id="GO:0008270">
    <property type="term" value="F:zinc ion binding"/>
    <property type="evidence" value="ECO:0007669"/>
    <property type="project" value="UniProtKB-KW"/>
</dbReference>